<evidence type="ECO:0000313" key="9">
    <source>
        <dbReference type="EMBL" id="CAD7076827.1"/>
    </source>
</evidence>
<evidence type="ECO:0000256" key="4">
    <source>
        <dbReference type="ARBA" id="ARBA00022610"/>
    </source>
</evidence>
<evidence type="ECO:0000256" key="3">
    <source>
        <dbReference type="ARBA" id="ARBA00022553"/>
    </source>
</evidence>
<keyword evidence="10" id="KW-1185">Reference proteome</keyword>
<feature type="compositionally biased region" description="Polar residues" evidence="7">
    <location>
        <begin position="513"/>
        <end position="541"/>
    </location>
</feature>
<feature type="compositionally biased region" description="Low complexity" evidence="7">
    <location>
        <begin position="542"/>
        <end position="557"/>
    </location>
</feature>
<dbReference type="FunCoup" id="A0A7R8YLW4">
    <property type="interactions" value="2075"/>
</dbReference>
<keyword evidence="2" id="KW-0963">Cytoplasm</keyword>
<feature type="compositionally biased region" description="Low complexity" evidence="7">
    <location>
        <begin position="603"/>
        <end position="668"/>
    </location>
</feature>
<dbReference type="SUPFAM" id="SSF46934">
    <property type="entry name" value="UBA-like"/>
    <property type="match status" value="1"/>
</dbReference>
<dbReference type="GO" id="GO:0005634">
    <property type="term" value="C:nucleus"/>
    <property type="evidence" value="ECO:0007669"/>
    <property type="project" value="TreeGrafter"/>
</dbReference>
<feature type="compositionally biased region" description="Low complexity" evidence="7">
    <location>
        <begin position="680"/>
        <end position="695"/>
    </location>
</feature>
<gene>
    <name evidence="9" type="ORF">HERILL_LOCUS219</name>
</gene>
<keyword evidence="3" id="KW-0597">Phosphoprotein</keyword>
<proteinExistence type="predicted"/>
<evidence type="ECO:0000256" key="5">
    <source>
        <dbReference type="ARBA" id="ARBA00056974"/>
    </source>
</evidence>
<dbReference type="EMBL" id="LR899009">
    <property type="protein sequence ID" value="CAD7076827.1"/>
    <property type="molecule type" value="Genomic_DNA"/>
</dbReference>
<dbReference type="InParanoid" id="A0A7R8YLW4"/>
<evidence type="ECO:0000256" key="2">
    <source>
        <dbReference type="ARBA" id="ARBA00022490"/>
    </source>
</evidence>
<evidence type="ECO:0000256" key="7">
    <source>
        <dbReference type="SAM" id="MobiDB-lite"/>
    </source>
</evidence>
<evidence type="ECO:0000259" key="8">
    <source>
        <dbReference type="PROSITE" id="PS50030"/>
    </source>
</evidence>
<feature type="compositionally biased region" description="Polar residues" evidence="7">
    <location>
        <begin position="1060"/>
        <end position="1089"/>
    </location>
</feature>
<protein>
    <recommendedName>
        <fullName evidence="6">Protein lingerer</fullName>
    </recommendedName>
</protein>
<evidence type="ECO:0000256" key="1">
    <source>
        <dbReference type="ARBA" id="ARBA00004496"/>
    </source>
</evidence>
<feature type="compositionally biased region" description="Low complexity" evidence="7">
    <location>
        <begin position="497"/>
        <end position="512"/>
    </location>
</feature>
<organism evidence="9 10">
    <name type="scientific">Hermetia illucens</name>
    <name type="common">Black soldier fly</name>
    <dbReference type="NCBI Taxonomy" id="343691"/>
    <lineage>
        <taxon>Eukaryota</taxon>
        <taxon>Metazoa</taxon>
        <taxon>Ecdysozoa</taxon>
        <taxon>Arthropoda</taxon>
        <taxon>Hexapoda</taxon>
        <taxon>Insecta</taxon>
        <taxon>Pterygota</taxon>
        <taxon>Neoptera</taxon>
        <taxon>Endopterygota</taxon>
        <taxon>Diptera</taxon>
        <taxon>Brachycera</taxon>
        <taxon>Stratiomyomorpha</taxon>
        <taxon>Stratiomyidae</taxon>
        <taxon>Hermetiinae</taxon>
        <taxon>Hermetia</taxon>
    </lineage>
</organism>
<keyword evidence="4" id="KW-0085">Behavior</keyword>
<feature type="compositionally biased region" description="Basic and acidic residues" evidence="7">
    <location>
        <begin position="34"/>
        <end position="47"/>
    </location>
</feature>
<feature type="compositionally biased region" description="Gly residues" evidence="7">
    <location>
        <begin position="190"/>
        <end position="221"/>
    </location>
</feature>
<name>A0A7R8YLW4_HERIL</name>
<dbReference type="PANTHER" id="PTHR16308:SF13">
    <property type="entry name" value="PROTEIN LINGERER"/>
    <property type="match status" value="1"/>
</dbReference>
<comment type="subcellular location">
    <subcellularLocation>
        <location evidence="1">Cytoplasm</location>
    </subcellularLocation>
</comment>
<accession>A0A7R8YLW4</accession>
<dbReference type="PANTHER" id="PTHR16308">
    <property type="entry name" value="UBIQUITIN ASSOCIATED PROTEIN 2-LIKE/LINGERER"/>
    <property type="match status" value="1"/>
</dbReference>
<dbReference type="InterPro" id="IPR015940">
    <property type="entry name" value="UBA"/>
</dbReference>
<dbReference type="FunFam" id="1.10.8.10:FF:000059">
    <property type="entry name" value="Lingerer, isoform I"/>
    <property type="match status" value="1"/>
</dbReference>
<dbReference type="Pfam" id="PF12478">
    <property type="entry name" value="UBAP2-Lig"/>
    <property type="match status" value="1"/>
</dbReference>
<reference evidence="9 10" key="1">
    <citation type="submission" date="2020-11" db="EMBL/GenBank/DDBJ databases">
        <authorList>
            <person name="Wallbank WR R."/>
            <person name="Pardo Diaz C."/>
            <person name="Kozak K."/>
            <person name="Martin S."/>
            <person name="Jiggins C."/>
            <person name="Moest M."/>
            <person name="Warren A I."/>
            <person name="Generalovic N T."/>
            <person name="Byers J.R.P. K."/>
            <person name="Montejo-Kovacevich G."/>
            <person name="Yen C E."/>
        </authorList>
    </citation>
    <scope>NUCLEOTIDE SEQUENCE [LARGE SCALE GENOMIC DNA]</scope>
</reference>
<feature type="region of interest" description="Disordered" evidence="7">
    <location>
        <begin position="735"/>
        <end position="763"/>
    </location>
</feature>
<feature type="compositionally biased region" description="Low complexity" evidence="7">
    <location>
        <begin position="476"/>
        <end position="489"/>
    </location>
</feature>
<feature type="compositionally biased region" description="Polar residues" evidence="7">
    <location>
        <begin position="957"/>
        <end position="971"/>
    </location>
</feature>
<dbReference type="CDD" id="cd14277">
    <property type="entry name" value="UBA_UBP2_like"/>
    <property type="match status" value="1"/>
</dbReference>
<dbReference type="InterPro" id="IPR009060">
    <property type="entry name" value="UBA-like_sf"/>
</dbReference>
<sequence>MSTQNRTGGGGRNQKKSNVNSGGGGGGDTTVSNKKSDVSKPEKEKTQPKPTAEQIRIAQITDISSGSEDPEMREKVQTLIEMTQRSEEEVCCALNECDNNLEKAVEFLLETLPVGAFETSSKKKKNRVANSTNDGNGDGEWTENNANVDNRERSRNRNGMRGGRGGSDSRGWRSREARENERNAADSKGGEGGGWRGRGRGGSRGGYGGRGGRGGRMGPRGMGSRDQGRNYSRQEPQEVDTWDNTIATNAEQIKQDDEWGDWDNEEYVGSLKDSKVFIPSSLQNQPIPGSEISVPPGLEPHILNQPPQMSAEELVQQYSSTVVSNTTPASSAAAVNSVQFPDMHSNNASHNLRLTLESQQLNATSTLSAEQSQYFNSLPSQNATQQPNYNAYQTSSPSSYVSNTVFGDQGVSSQPAVRRARAKLPPPSKIPSSAVEMPGDTLNNIGYLDVQFGGLDFGTEDSFDRLTEKFNATSIDSQQNVQSQDVSNDYQSKSNVQQSSLSAGLQSSQIISNSDTLSSTQNDNLTSGYTQRGVSSANVQQSGSNVGVSMNNSTNSTLDQLSKSDPYNQSNTSNANVYQSSYSSNATTNKTPSYQPSGAGQGYNSTNYTNSQSASSSTYQPSSNNYNAYNQNSVNSYQTQSQTSVNSSTNSVSGVSGGSVSNSSSAQNIPVGGGTGTGGANSSTVNSASSNTSAGYLSSQYQSNQTTSAFPSQQSAYQNSQSVYGNTGVSSVTSSGTVSSTVSSATTSSATTNNLSSPSLGLTNTKVTNSAAKSSAGIVPNVQMVSQFIQTGLPYFQQPAVYSYEDLQIMQQRMPHVTQYYDLNYPATSLGASGVRDANLSVAYSTMTDGRFARTDNNSSPVSNVSSTLSQQAGSSGAMLNVPYAYFYNANMMPGSFQYGTPAIYPQQMPTANATSGGQFPKPSYNSGYGSTSYDALSQATKDYNKGYIEYPASGVGQQSKAQNVTNPPQASSGSDISSSMYGKSHVALNKVNSYEKQSFHSGTPPPFNLTGTQTAGATSAQSYGVYIQPMPPAHHTMNLHQPIHQMDGRMHNSSRRDSNSTGQRPQPNSQSKTGTKQGYSPSYWTAQN</sequence>
<dbReference type="OrthoDB" id="5918007at2759"/>
<feature type="region of interest" description="Disordered" evidence="7">
    <location>
        <begin position="118"/>
        <end position="243"/>
    </location>
</feature>
<dbReference type="GO" id="GO:0005737">
    <property type="term" value="C:cytoplasm"/>
    <property type="evidence" value="ECO:0007669"/>
    <property type="project" value="UniProtKB-SubCell"/>
</dbReference>
<comment type="function">
    <text evidence="5">Acts in the nervous system to mediate the control of copulatory organs during courtship.</text>
</comment>
<feature type="region of interest" description="Disordered" evidence="7">
    <location>
        <begin position="997"/>
        <end position="1016"/>
    </location>
</feature>
<dbReference type="PROSITE" id="PS50030">
    <property type="entry name" value="UBA"/>
    <property type="match status" value="1"/>
</dbReference>
<feature type="compositionally biased region" description="Low complexity" evidence="7">
    <location>
        <begin position="735"/>
        <end position="757"/>
    </location>
</feature>
<feature type="region of interest" description="Disordered" evidence="7">
    <location>
        <begin position="957"/>
        <end position="979"/>
    </location>
</feature>
<dbReference type="Proteomes" id="UP000594454">
    <property type="component" value="Chromosome 1"/>
</dbReference>
<dbReference type="Gene3D" id="1.10.8.10">
    <property type="entry name" value="DNA helicase RuvA subunit, C-terminal domain"/>
    <property type="match status" value="1"/>
</dbReference>
<feature type="compositionally biased region" description="Basic and acidic residues" evidence="7">
    <location>
        <begin position="1048"/>
        <end position="1059"/>
    </location>
</feature>
<dbReference type="InterPro" id="IPR051833">
    <property type="entry name" value="TC-DDR_regulator"/>
</dbReference>
<dbReference type="AlphaFoldDB" id="A0A7R8YLW4"/>
<dbReference type="InterPro" id="IPR022166">
    <property type="entry name" value="UBAP2/Lig"/>
</dbReference>
<feature type="region of interest" description="Disordered" evidence="7">
    <location>
        <begin position="476"/>
        <end position="696"/>
    </location>
</feature>
<feature type="region of interest" description="Disordered" evidence="7">
    <location>
        <begin position="1048"/>
        <end position="1089"/>
    </location>
</feature>
<evidence type="ECO:0000313" key="10">
    <source>
        <dbReference type="Proteomes" id="UP000594454"/>
    </source>
</evidence>
<feature type="region of interest" description="Disordered" evidence="7">
    <location>
        <begin position="1"/>
        <end position="74"/>
    </location>
</feature>
<feature type="compositionally biased region" description="Polar residues" evidence="7">
    <location>
        <begin position="558"/>
        <end position="598"/>
    </location>
</feature>
<feature type="compositionally biased region" description="Basic and acidic residues" evidence="7">
    <location>
        <begin position="170"/>
        <end position="189"/>
    </location>
</feature>
<feature type="domain" description="UBA" evidence="8">
    <location>
        <begin position="67"/>
        <end position="111"/>
    </location>
</feature>
<evidence type="ECO:0000256" key="6">
    <source>
        <dbReference type="ARBA" id="ARBA00074733"/>
    </source>
</evidence>